<evidence type="ECO:0000313" key="8">
    <source>
        <dbReference type="EMBL" id="KAJ7660030.1"/>
    </source>
</evidence>
<dbReference type="PROSITE" id="PS51257">
    <property type="entry name" value="PROKAR_LIPOPROTEIN"/>
    <property type="match status" value="1"/>
</dbReference>
<dbReference type="GO" id="GO:0016020">
    <property type="term" value="C:membrane"/>
    <property type="evidence" value="ECO:0007669"/>
    <property type="project" value="UniProtKB-SubCell"/>
</dbReference>
<keyword evidence="9" id="KW-1185">Reference proteome</keyword>
<dbReference type="PANTHER" id="PTHR21659:SF40">
    <property type="entry name" value="PHOSPHATIDYLSERINE DECARBOXYLASE"/>
    <property type="match status" value="1"/>
</dbReference>
<keyword evidence="4 6" id="KW-1133">Transmembrane helix</keyword>
<dbReference type="PANTHER" id="PTHR21659">
    <property type="entry name" value="HYDROPHOBIC PROTEIN RCI2 LOW TEMPERATURE AND SALT RESPONSIVE PROTEIN LTI6 -RELATED"/>
    <property type="match status" value="1"/>
</dbReference>
<feature type="signal peptide" evidence="7">
    <location>
        <begin position="1"/>
        <end position="20"/>
    </location>
</feature>
<keyword evidence="5 6" id="KW-0472">Membrane</keyword>
<dbReference type="InterPro" id="IPR000612">
    <property type="entry name" value="PMP3"/>
</dbReference>
<organism evidence="8 9">
    <name type="scientific">Mycena rosella</name>
    <name type="common">Pink bonnet</name>
    <name type="synonym">Agaricus rosellus</name>
    <dbReference type="NCBI Taxonomy" id="1033263"/>
    <lineage>
        <taxon>Eukaryota</taxon>
        <taxon>Fungi</taxon>
        <taxon>Dikarya</taxon>
        <taxon>Basidiomycota</taxon>
        <taxon>Agaricomycotina</taxon>
        <taxon>Agaricomycetes</taxon>
        <taxon>Agaricomycetidae</taxon>
        <taxon>Agaricales</taxon>
        <taxon>Marasmiineae</taxon>
        <taxon>Mycenaceae</taxon>
        <taxon>Mycena</taxon>
    </lineage>
</organism>
<sequence>MKSTDFLLILVALLCPPIATFLISGCGCDLLISILLSILGYLPGHIHAFWLIYLKIQAEERFGEGGFKYTGYGNFEQSYSVVPAESTPPPSYGATVGV</sequence>
<protein>
    <submittedName>
        <fullName evidence="8">Uncharacterized protein</fullName>
    </submittedName>
</protein>
<dbReference type="Pfam" id="PF01679">
    <property type="entry name" value="Pmp3"/>
    <property type="match status" value="1"/>
</dbReference>
<comment type="subcellular location">
    <subcellularLocation>
        <location evidence="1">Membrane</location>
    </subcellularLocation>
</comment>
<keyword evidence="7" id="KW-0732">Signal</keyword>
<dbReference type="Proteomes" id="UP001221757">
    <property type="component" value="Unassembled WGS sequence"/>
</dbReference>
<evidence type="ECO:0000256" key="6">
    <source>
        <dbReference type="SAM" id="Phobius"/>
    </source>
</evidence>
<evidence type="ECO:0000256" key="7">
    <source>
        <dbReference type="SAM" id="SignalP"/>
    </source>
</evidence>
<keyword evidence="3 6" id="KW-0812">Transmembrane</keyword>
<evidence type="ECO:0000256" key="5">
    <source>
        <dbReference type="ARBA" id="ARBA00023136"/>
    </source>
</evidence>
<evidence type="ECO:0000256" key="2">
    <source>
        <dbReference type="ARBA" id="ARBA00009530"/>
    </source>
</evidence>
<name>A0AAD7CRV1_MYCRO</name>
<gene>
    <name evidence="8" type="ORF">B0H17DRAFT_1095429</name>
</gene>
<evidence type="ECO:0000313" key="9">
    <source>
        <dbReference type="Proteomes" id="UP001221757"/>
    </source>
</evidence>
<evidence type="ECO:0000256" key="4">
    <source>
        <dbReference type="ARBA" id="ARBA00022989"/>
    </source>
</evidence>
<proteinExistence type="inferred from homology"/>
<feature type="transmembrane region" description="Helical" evidence="6">
    <location>
        <begin position="30"/>
        <end position="53"/>
    </location>
</feature>
<dbReference type="EMBL" id="JARKIE010000263">
    <property type="protein sequence ID" value="KAJ7660030.1"/>
    <property type="molecule type" value="Genomic_DNA"/>
</dbReference>
<accession>A0AAD7CRV1</accession>
<comment type="caution">
    <text evidence="8">The sequence shown here is derived from an EMBL/GenBank/DDBJ whole genome shotgun (WGS) entry which is preliminary data.</text>
</comment>
<evidence type="ECO:0000256" key="1">
    <source>
        <dbReference type="ARBA" id="ARBA00004370"/>
    </source>
</evidence>
<reference evidence="8" key="1">
    <citation type="submission" date="2023-03" db="EMBL/GenBank/DDBJ databases">
        <title>Massive genome expansion in bonnet fungi (Mycena s.s.) driven by repeated elements and novel gene families across ecological guilds.</title>
        <authorList>
            <consortium name="Lawrence Berkeley National Laboratory"/>
            <person name="Harder C.B."/>
            <person name="Miyauchi S."/>
            <person name="Viragh M."/>
            <person name="Kuo A."/>
            <person name="Thoen E."/>
            <person name="Andreopoulos B."/>
            <person name="Lu D."/>
            <person name="Skrede I."/>
            <person name="Drula E."/>
            <person name="Henrissat B."/>
            <person name="Morin E."/>
            <person name="Kohler A."/>
            <person name="Barry K."/>
            <person name="LaButti K."/>
            <person name="Morin E."/>
            <person name="Salamov A."/>
            <person name="Lipzen A."/>
            <person name="Mereny Z."/>
            <person name="Hegedus B."/>
            <person name="Baldrian P."/>
            <person name="Stursova M."/>
            <person name="Weitz H."/>
            <person name="Taylor A."/>
            <person name="Grigoriev I.V."/>
            <person name="Nagy L.G."/>
            <person name="Martin F."/>
            <person name="Kauserud H."/>
        </authorList>
    </citation>
    <scope>NUCLEOTIDE SEQUENCE</scope>
    <source>
        <strain evidence="8">CBHHK067</strain>
    </source>
</reference>
<dbReference type="AlphaFoldDB" id="A0AAD7CRV1"/>
<feature type="chain" id="PRO_5042172048" evidence="7">
    <location>
        <begin position="21"/>
        <end position="98"/>
    </location>
</feature>
<comment type="similarity">
    <text evidence="2">Belongs to the UPF0057 (PMP3) family.</text>
</comment>
<evidence type="ECO:0000256" key="3">
    <source>
        <dbReference type="ARBA" id="ARBA00022692"/>
    </source>
</evidence>